<dbReference type="InterPro" id="IPR000210">
    <property type="entry name" value="BTB/POZ_dom"/>
</dbReference>
<feature type="region of interest" description="Disordered" evidence="1">
    <location>
        <begin position="165"/>
        <end position="190"/>
    </location>
</feature>
<dbReference type="InterPro" id="IPR043225">
    <property type="entry name" value="BACK_BTBD8"/>
</dbReference>
<feature type="compositionally biased region" description="Basic residues" evidence="1">
    <location>
        <begin position="763"/>
        <end position="772"/>
    </location>
</feature>
<name>A0ABM0JSW2_APLCA</name>
<dbReference type="PROSITE" id="PS50097">
    <property type="entry name" value="BTB"/>
    <property type="match status" value="1"/>
</dbReference>
<feature type="compositionally biased region" description="Basic and acidic residues" evidence="1">
    <location>
        <begin position="1135"/>
        <end position="1154"/>
    </location>
</feature>
<proteinExistence type="predicted"/>
<dbReference type="InterPro" id="IPR011333">
    <property type="entry name" value="SKP1/BTB/POZ_sf"/>
</dbReference>
<evidence type="ECO:0000313" key="3">
    <source>
        <dbReference type="Proteomes" id="UP000694888"/>
    </source>
</evidence>
<dbReference type="SUPFAM" id="SSF54695">
    <property type="entry name" value="POZ domain"/>
    <property type="match status" value="1"/>
</dbReference>
<protein>
    <submittedName>
        <fullName evidence="4">Uncharacterized protein LOC101861822</fullName>
    </submittedName>
</protein>
<feature type="domain" description="BTB" evidence="2">
    <location>
        <begin position="428"/>
        <end position="495"/>
    </location>
</feature>
<dbReference type="SMART" id="SM00225">
    <property type="entry name" value="BTB"/>
    <property type="match status" value="1"/>
</dbReference>
<organism evidence="3 4">
    <name type="scientific">Aplysia californica</name>
    <name type="common">California sea hare</name>
    <dbReference type="NCBI Taxonomy" id="6500"/>
    <lineage>
        <taxon>Eukaryota</taxon>
        <taxon>Metazoa</taxon>
        <taxon>Spiralia</taxon>
        <taxon>Lophotrochozoa</taxon>
        <taxon>Mollusca</taxon>
        <taxon>Gastropoda</taxon>
        <taxon>Heterobranchia</taxon>
        <taxon>Euthyneura</taxon>
        <taxon>Tectipleura</taxon>
        <taxon>Aplysiida</taxon>
        <taxon>Aplysioidea</taxon>
        <taxon>Aplysiidae</taxon>
        <taxon>Aplysia</taxon>
    </lineage>
</organism>
<feature type="compositionally biased region" description="Polar residues" evidence="1">
    <location>
        <begin position="1089"/>
        <end position="1107"/>
    </location>
</feature>
<dbReference type="GeneID" id="101861822"/>
<dbReference type="CDD" id="cd18490">
    <property type="entry name" value="BACK_BTBD8"/>
    <property type="match status" value="1"/>
</dbReference>
<feature type="compositionally biased region" description="Low complexity" evidence="1">
    <location>
        <begin position="834"/>
        <end position="849"/>
    </location>
</feature>
<dbReference type="Proteomes" id="UP000694888">
    <property type="component" value="Unplaced"/>
</dbReference>
<sequence>MLSVSGSGSWSAVRGEVEMSQAFHEKSKQELLRLRDGVASSMKEDLRLLADDDTHKDLTITNGTDSVRAHRCILQARCRHLWQDSWLVLTEKDNDDDDRKEVCLKMHGLSRAQLENFVRQMYTVSDSALFMDEFLPAISGESSATGCADDGLSFRNGQAGTCGEWTGGESGEPTMNCVDGGGGGQSRQKNSDEMYLEECCVVASVDNAAAAVTDAVPADVVDAGPAAVADDIPIVADAAPTSVNEDAVVNESDTAASTNLKYGSESSHDSSPVDEKEDSGNNPKDDQSTCAEGSARGEDCLGRPHAKVNKSDAVIPEDQFEHEDKSVNANAGTCSTENVLELVEDKVVLWDDCTENKVDVDGDGMFCDGGTQTAEASPLSVEKASTSPVLGGSLDSAVKSSYSFSIPYETCSPLGRDLLQMHLQETNCDCCLSVDGVQFLAHKAVLTGRSEYFAAMLGGRWSESNMEMIQLEGVAPQALEQVLLFLYGGVVDLTTPCDLMDLFLLADMYGVLAFKSVLAFYVKKDLCHFFHKPCQGCVSSAPEAVSLCHNFNLDELLARCLRWVSKYFTRIWPTKTFAALPEHLQQLCVENMVSLMTKQNVLDIIMDCDKLTTSLPRIRWTESILCLLTQLMDLAIEFTSSNFIDVIGTYEFLQWAKVASWKAGALEEIFNSVIDSLAVDTACLVYQTLVALKSQQLGLESPDADVIGLLDSMLKRCEKFLRTHIHQATRCKQWPQLMKETQTKILENSSYVYFADFPDPKPKPKLVPKVRSRPPGPSTLRGENRRPEVEVGRQGHNRGQQRPTSSGTGRGSAAVGRSQNVGAAANGSQRERGGAVTTRRGVGRAGQRGNVRPAPRRCTPQKVDDQNHDPGSPAAEGQGISWSLSRSPSKAQAAGGSARIVKRCSARYISENEDTDNHVSEVMGTPGTSSQDDPSLSCPSLSLATDEKLSDLNVVDSGLVRSVSPRCHGTNQASEVEGSSSSVDQEIPMLLSPSPSDTQAATEFISDAKPDSGGAMCLQSYVSDQTLESTRPSNDENGEILQSLSGGPLQMHAETESAGSMKTTSPRDDGISQACEVRGSPDCLRRISSRSLSTNPSRLPQAASQYDHQGRGSVEKSPRLLRAEQAKLWRSQLPVRDRKSSSPRPGRKDSESSCKADAITSTDSQENITQISRDGSVFPDCNANNVSEKNTAALQESIDDLENSNLLYSSSCPNKGSGLDGWLGAPSSASEVSLQNVGGENSELVRETSAFDYQRDELADVIAASAPSAVERSFASSEGMAAHSGSHVKVVKMNKPLTVGFTVPKD</sequence>
<dbReference type="Gene3D" id="3.30.710.10">
    <property type="entry name" value="Potassium Channel Kv1.1, Chain A"/>
    <property type="match status" value="2"/>
</dbReference>
<gene>
    <name evidence="4" type="primary">LOC101861822</name>
</gene>
<feature type="compositionally biased region" description="Polar residues" evidence="1">
    <location>
        <begin position="797"/>
        <end position="807"/>
    </location>
</feature>
<accession>A0ABM0JSW2</accession>
<feature type="compositionally biased region" description="Polar residues" evidence="1">
    <location>
        <begin position="251"/>
        <end position="265"/>
    </location>
</feature>
<feature type="region of interest" description="Disordered" evidence="1">
    <location>
        <begin position="762"/>
        <end position="898"/>
    </location>
</feature>
<feature type="compositionally biased region" description="Polar residues" evidence="1">
    <location>
        <begin position="1159"/>
        <end position="1173"/>
    </location>
</feature>
<feature type="compositionally biased region" description="Polar residues" evidence="1">
    <location>
        <begin position="880"/>
        <end position="890"/>
    </location>
</feature>
<dbReference type="CDD" id="cd18286">
    <property type="entry name" value="BTB2_POZ_BTBD8"/>
    <property type="match status" value="1"/>
</dbReference>
<dbReference type="Pfam" id="PF00651">
    <property type="entry name" value="BTB"/>
    <property type="match status" value="1"/>
</dbReference>
<feature type="region of interest" description="Disordered" evidence="1">
    <location>
        <begin position="245"/>
        <end position="317"/>
    </location>
</feature>
<dbReference type="RefSeq" id="XP_005100722.1">
    <property type="nucleotide sequence ID" value="XM_005100665.3"/>
</dbReference>
<dbReference type="PANTHER" id="PTHR22427:SF7">
    <property type="entry name" value="GH15728P"/>
    <property type="match status" value="1"/>
</dbReference>
<keyword evidence="3" id="KW-1185">Reference proteome</keyword>
<evidence type="ECO:0000256" key="1">
    <source>
        <dbReference type="SAM" id="MobiDB-lite"/>
    </source>
</evidence>
<dbReference type="PANTHER" id="PTHR22427">
    <property type="entry name" value="GH15728P"/>
    <property type="match status" value="1"/>
</dbReference>
<feature type="compositionally biased region" description="Basic and acidic residues" evidence="1">
    <location>
        <begin position="782"/>
        <end position="793"/>
    </location>
</feature>
<feature type="region of interest" description="Disordered" evidence="1">
    <location>
        <begin position="1050"/>
        <end position="1183"/>
    </location>
</feature>
<feature type="region of interest" description="Disordered" evidence="1">
    <location>
        <begin position="911"/>
        <end position="937"/>
    </location>
</feature>
<dbReference type="Pfam" id="PF26017">
    <property type="entry name" value="BACK_BTBD8"/>
    <property type="match status" value="1"/>
</dbReference>
<evidence type="ECO:0000259" key="2">
    <source>
        <dbReference type="PROSITE" id="PS50097"/>
    </source>
</evidence>
<evidence type="ECO:0000313" key="4">
    <source>
        <dbReference type="RefSeq" id="XP_005100722.1"/>
    </source>
</evidence>
<reference evidence="4" key="1">
    <citation type="submission" date="2025-08" db="UniProtKB">
        <authorList>
            <consortium name="RefSeq"/>
        </authorList>
    </citation>
    <scope>IDENTIFICATION</scope>
</reference>
<feature type="compositionally biased region" description="Basic and acidic residues" evidence="1">
    <location>
        <begin position="1108"/>
        <end position="1127"/>
    </location>
</feature>